<reference evidence="3 4" key="1">
    <citation type="journal article" date="2019" name="Commun. Biol.">
        <title>The bagworm genome reveals a unique fibroin gene that provides high tensile strength.</title>
        <authorList>
            <person name="Kono N."/>
            <person name="Nakamura H."/>
            <person name="Ohtoshi R."/>
            <person name="Tomita M."/>
            <person name="Numata K."/>
            <person name="Arakawa K."/>
        </authorList>
    </citation>
    <scope>NUCLEOTIDE SEQUENCE [LARGE SCALE GENOMIC DNA]</scope>
</reference>
<dbReference type="Proteomes" id="UP000299102">
    <property type="component" value="Unassembled WGS sequence"/>
</dbReference>
<feature type="domain" description="BCAS3 WD40" evidence="2">
    <location>
        <begin position="65"/>
        <end position="165"/>
    </location>
</feature>
<dbReference type="PANTHER" id="PTHR13268:SF0">
    <property type="entry name" value="BCAS3 MICROTUBULE ASSOCIATED CELL MIGRATION FACTOR"/>
    <property type="match status" value="1"/>
</dbReference>
<evidence type="ECO:0000259" key="2">
    <source>
        <dbReference type="Pfam" id="PF21034"/>
    </source>
</evidence>
<dbReference type="InterPro" id="IPR048382">
    <property type="entry name" value="BCAS3_WD40"/>
</dbReference>
<accession>A0A4C1SRJ8</accession>
<protein>
    <submittedName>
        <fullName evidence="3">Breast carcinoma-amplified sequence 3 homolog</fullName>
    </submittedName>
</protein>
<dbReference type="AlphaFoldDB" id="A0A4C1SRJ8"/>
<feature type="compositionally biased region" description="Basic and acidic residues" evidence="1">
    <location>
        <begin position="429"/>
        <end position="438"/>
    </location>
</feature>
<dbReference type="GO" id="GO:0006914">
    <property type="term" value="P:autophagy"/>
    <property type="evidence" value="ECO:0007669"/>
    <property type="project" value="InterPro"/>
</dbReference>
<gene>
    <name evidence="3" type="primary">rudhira</name>
    <name evidence="3" type="ORF">EVAR_69958_1</name>
</gene>
<comment type="caution">
    <text evidence="3">The sequence shown here is derived from an EMBL/GenBank/DDBJ whole genome shotgun (WGS) entry which is preliminary data.</text>
</comment>
<evidence type="ECO:0000313" key="4">
    <source>
        <dbReference type="Proteomes" id="UP000299102"/>
    </source>
</evidence>
<dbReference type="EMBL" id="BGZK01003823">
    <property type="protein sequence ID" value="GBP04853.1"/>
    <property type="molecule type" value="Genomic_DNA"/>
</dbReference>
<dbReference type="GO" id="GO:0042594">
    <property type="term" value="P:response to starvation"/>
    <property type="evidence" value="ECO:0007669"/>
    <property type="project" value="TreeGrafter"/>
</dbReference>
<dbReference type="STRING" id="151549.A0A4C1SRJ8"/>
<dbReference type="OrthoDB" id="25778at2759"/>
<dbReference type="PANTHER" id="PTHR13268">
    <property type="entry name" value="BREAST CARCINOMA AMPLIFIED SEQUENCE 3"/>
    <property type="match status" value="1"/>
</dbReference>
<feature type="region of interest" description="Disordered" evidence="1">
    <location>
        <begin position="427"/>
        <end position="446"/>
    </location>
</feature>
<keyword evidence="4" id="KW-1185">Reference proteome</keyword>
<feature type="region of interest" description="Disordered" evidence="1">
    <location>
        <begin position="569"/>
        <end position="609"/>
    </location>
</feature>
<evidence type="ECO:0000313" key="3">
    <source>
        <dbReference type="EMBL" id="GBP04853.1"/>
    </source>
</evidence>
<evidence type="ECO:0000256" key="1">
    <source>
        <dbReference type="SAM" id="MobiDB-lite"/>
    </source>
</evidence>
<proteinExistence type="predicted"/>
<dbReference type="Pfam" id="PF21034">
    <property type="entry name" value="BCAS3_WD40"/>
    <property type="match status" value="1"/>
</dbReference>
<dbReference type="GO" id="GO:0005737">
    <property type="term" value="C:cytoplasm"/>
    <property type="evidence" value="ECO:0007669"/>
    <property type="project" value="TreeGrafter"/>
</dbReference>
<organism evidence="3 4">
    <name type="scientific">Eumeta variegata</name>
    <name type="common">Bagworm moth</name>
    <name type="synonym">Eumeta japonica</name>
    <dbReference type="NCBI Taxonomy" id="151549"/>
    <lineage>
        <taxon>Eukaryota</taxon>
        <taxon>Metazoa</taxon>
        <taxon>Ecdysozoa</taxon>
        <taxon>Arthropoda</taxon>
        <taxon>Hexapoda</taxon>
        <taxon>Insecta</taxon>
        <taxon>Pterygota</taxon>
        <taxon>Neoptera</taxon>
        <taxon>Endopterygota</taxon>
        <taxon>Lepidoptera</taxon>
        <taxon>Glossata</taxon>
        <taxon>Ditrysia</taxon>
        <taxon>Tineoidea</taxon>
        <taxon>Psychidae</taxon>
        <taxon>Oiketicinae</taxon>
        <taxon>Eumeta</taxon>
    </lineage>
</organism>
<name>A0A4C1SRJ8_EUMVA</name>
<dbReference type="InterPro" id="IPR045142">
    <property type="entry name" value="BCAS3-like"/>
</dbReference>
<feature type="compositionally biased region" description="Polar residues" evidence="1">
    <location>
        <begin position="574"/>
        <end position="600"/>
    </location>
</feature>
<sequence>MSADSPRRSSGNATRGVTAVPAIVPPQVVSDRSILDSAIGFINEVTLANQPPIDPKDTITWARINPNPAALGPRWLAYAENKLLHAKRSGSGCDGDGVASYTATVLNASKCLVKGLRELGEQVAAGLTGNSGSTSNSKNTSFDSSCGLDAKQGGVVTIIDIKVLVGQDHNVKVVVLIRYWKTAQCMCNFAKSRSWLLDPPNVTREAPHRMQRKAVDSLFIMAGHGALIQYDLDTNLPPTDNWLIQKRNSDILNDSFRQNDETDDRTESWLSQVEIITHAGPHRRLWMGPHSNLTHVDTEAVEIGITKSNSLTNPDKFEHSNPLNMPLTAAGRSSAVPVLIESGSYSSVEQSPKLMDRFRHDHLDSDYSVTHGDSRLTLADAMRESPSTAALSNNAVSAWKTLSGADMINQNLNKKNDSNFNKSASLAAENRKSSDKLLPEIPTPADLGNEKNLKEFSILKPLDPLPPLPDLEPLKLTTENAGSLSGDISLITFESPLMENTSLQRKITPSPRGFTEQNLIIALCGSLHFENEQIEKSDISPPIFSSNHSSSAFEETSVADYKSLTENDDPYISLEQSSQDTNTAATNNDKFFSSTNSSGSEEIIKMEEK</sequence>